<feature type="domain" description="NlpC/P60" evidence="8">
    <location>
        <begin position="221"/>
        <end position="335"/>
    </location>
</feature>
<evidence type="ECO:0000256" key="7">
    <source>
        <dbReference type="SAM" id="SignalP"/>
    </source>
</evidence>
<dbReference type="GO" id="GO:0006508">
    <property type="term" value="P:proteolysis"/>
    <property type="evidence" value="ECO:0007669"/>
    <property type="project" value="UniProtKB-KW"/>
</dbReference>
<feature type="signal peptide" evidence="7">
    <location>
        <begin position="1"/>
        <end position="22"/>
    </location>
</feature>
<dbReference type="InterPro" id="IPR000064">
    <property type="entry name" value="NLP_P60_dom"/>
</dbReference>
<dbReference type="PANTHER" id="PTHR47359">
    <property type="entry name" value="PEPTIDOGLYCAN DL-ENDOPEPTIDASE CWLO"/>
    <property type="match status" value="1"/>
</dbReference>
<organism evidence="9 10">
    <name type="scientific">Pseudonocardia petroleophila</name>
    <dbReference type="NCBI Taxonomy" id="37331"/>
    <lineage>
        <taxon>Bacteria</taxon>
        <taxon>Bacillati</taxon>
        <taxon>Actinomycetota</taxon>
        <taxon>Actinomycetes</taxon>
        <taxon>Pseudonocardiales</taxon>
        <taxon>Pseudonocardiaceae</taxon>
        <taxon>Pseudonocardia</taxon>
    </lineage>
</organism>
<gene>
    <name evidence="9" type="ORF">H6H00_27685</name>
</gene>
<keyword evidence="5" id="KW-0175">Coiled coil</keyword>
<dbReference type="Gene3D" id="3.90.1720.10">
    <property type="entry name" value="endopeptidase domain like (from Nostoc punctiforme)"/>
    <property type="match status" value="1"/>
</dbReference>
<dbReference type="EMBL" id="CP060131">
    <property type="protein sequence ID" value="QNG51835.1"/>
    <property type="molecule type" value="Genomic_DNA"/>
</dbReference>
<dbReference type="SUPFAM" id="SSF54001">
    <property type="entry name" value="Cysteine proteinases"/>
    <property type="match status" value="1"/>
</dbReference>
<keyword evidence="2" id="KW-0645">Protease</keyword>
<sequence>MLTLLVAGVLALVLGLAPVASAQPAPPDNAEDAAAALEQVQREAEALTEEWHAAKDELTARQEELDRMRAAVEPARQAADAARAGEEEYRLQVDALTMSTFEGGNLDQFNALLASGSPEDFLDQMSVLELLATDQRTALEQLIAVVRQTEAAQAEADAATARAQSAADAAAAAEQDVAARKRDAEMRIEEAERLLERLSPQQRADRLGPSVDGPSGPVTGSGAGVVALRAAITQLGKPYQWGAEGPGSFDCSGLTSWAFSEAGVTLPRSSSQQARVGQAVAWDDMRPGDLVFYYSPVSHVGIYAGDGKMINAPQSGDVVKYATVSSSAFSGARRV</sequence>
<evidence type="ECO:0000256" key="1">
    <source>
        <dbReference type="ARBA" id="ARBA00007074"/>
    </source>
</evidence>
<dbReference type="Pfam" id="PF00877">
    <property type="entry name" value="NLPC_P60"/>
    <property type="match status" value="1"/>
</dbReference>
<keyword evidence="10" id="KW-1185">Reference proteome</keyword>
<dbReference type="AlphaFoldDB" id="A0A7G7MGC4"/>
<dbReference type="RefSeq" id="WP_185718587.1">
    <property type="nucleotide sequence ID" value="NZ_BAAAWI010000001.1"/>
</dbReference>
<dbReference type="GO" id="GO:0008234">
    <property type="term" value="F:cysteine-type peptidase activity"/>
    <property type="evidence" value="ECO:0007669"/>
    <property type="project" value="UniProtKB-KW"/>
</dbReference>
<name>A0A7G7MGC4_9PSEU</name>
<proteinExistence type="inferred from homology"/>
<dbReference type="PROSITE" id="PS51935">
    <property type="entry name" value="NLPC_P60"/>
    <property type="match status" value="1"/>
</dbReference>
<evidence type="ECO:0000313" key="10">
    <source>
        <dbReference type="Proteomes" id="UP000515728"/>
    </source>
</evidence>
<protein>
    <submittedName>
        <fullName evidence="9">C40 family peptidase</fullName>
    </submittedName>
</protein>
<evidence type="ECO:0000256" key="2">
    <source>
        <dbReference type="ARBA" id="ARBA00022670"/>
    </source>
</evidence>
<comment type="similarity">
    <text evidence="1">Belongs to the peptidase C40 family.</text>
</comment>
<evidence type="ECO:0000256" key="5">
    <source>
        <dbReference type="SAM" id="Coils"/>
    </source>
</evidence>
<dbReference type="KEGG" id="ppel:H6H00_27685"/>
<accession>A0A7G7MGC4</accession>
<evidence type="ECO:0000313" key="9">
    <source>
        <dbReference type="EMBL" id="QNG51835.1"/>
    </source>
</evidence>
<feature type="coiled-coil region" evidence="5">
    <location>
        <begin position="30"/>
        <end position="57"/>
    </location>
</feature>
<feature type="chain" id="PRO_5028811537" evidence="7">
    <location>
        <begin position="23"/>
        <end position="335"/>
    </location>
</feature>
<feature type="region of interest" description="Disordered" evidence="6">
    <location>
        <begin position="198"/>
        <end position="218"/>
    </location>
</feature>
<keyword evidence="4" id="KW-0788">Thiol protease</keyword>
<dbReference type="PANTHER" id="PTHR47359:SF3">
    <property type="entry name" value="NLP_P60 DOMAIN-CONTAINING PROTEIN-RELATED"/>
    <property type="match status" value="1"/>
</dbReference>
<dbReference type="InterPro" id="IPR038765">
    <property type="entry name" value="Papain-like_cys_pep_sf"/>
</dbReference>
<evidence type="ECO:0000256" key="3">
    <source>
        <dbReference type="ARBA" id="ARBA00022801"/>
    </source>
</evidence>
<evidence type="ECO:0000256" key="6">
    <source>
        <dbReference type="SAM" id="MobiDB-lite"/>
    </source>
</evidence>
<dbReference type="Proteomes" id="UP000515728">
    <property type="component" value="Chromosome"/>
</dbReference>
<keyword evidence="3" id="KW-0378">Hydrolase</keyword>
<evidence type="ECO:0000259" key="8">
    <source>
        <dbReference type="PROSITE" id="PS51935"/>
    </source>
</evidence>
<reference evidence="9 10" key="1">
    <citation type="submission" date="2020-08" db="EMBL/GenBank/DDBJ databases">
        <authorList>
            <person name="Mo P."/>
        </authorList>
    </citation>
    <scope>NUCLEOTIDE SEQUENCE [LARGE SCALE GENOMIC DNA]</scope>
    <source>
        <strain evidence="9 10">CGMCC 4.1532</strain>
    </source>
</reference>
<dbReference type="InterPro" id="IPR051794">
    <property type="entry name" value="PG_Endopeptidase_C40"/>
</dbReference>
<evidence type="ECO:0000256" key="4">
    <source>
        <dbReference type="ARBA" id="ARBA00022807"/>
    </source>
</evidence>
<keyword evidence="7" id="KW-0732">Signal</keyword>